<evidence type="ECO:0000256" key="2">
    <source>
        <dbReference type="SAM" id="SignalP"/>
    </source>
</evidence>
<name>A0A9P8CUH3_MORAP</name>
<reference evidence="3" key="1">
    <citation type="submission" date="2021-07" db="EMBL/GenBank/DDBJ databases">
        <title>Draft genome of Mortierella alpina, strain LL118, isolated from an aspen leaf litter sample.</title>
        <authorList>
            <person name="Yang S."/>
            <person name="Vinatzer B.A."/>
        </authorList>
    </citation>
    <scope>NUCLEOTIDE SEQUENCE</scope>
    <source>
        <strain evidence="3">LL118</strain>
    </source>
</reference>
<dbReference type="Proteomes" id="UP000717515">
    <property type="component" value="Unassembled WGS sequence"/>
</dbReference>
<evidence type="ECO:0008006" key="5">
    <source>
        <dbReference type="Google" id="ProtNLM"/>
    </source>
</evidence>
<feature type="chain" id="PRO_5040166986" description="Secreted protein" evidence="2">
    <location>
        <begin position="24"/>
        <end position="258"/>
    </location>
</feature>
<organism evidence="3 4">
    <name type="scientific">Mortierella alpina</name>
    <name type="common">Oleaginous fungus</name>
    <name type="synonym">Mortierella renispora</name>
    <dbReference type="NCBI Taxonomy" id="64518"/>
    <lineage>
        <taxon>Eukaryota</taxon>
        <taxon>Fungi</taxon>
        <taxon>Fungi incertae sedis</taxon>
        <taxon>Mucoromycota</taxon>
        <taxon>Mortierellomycotina</taxon>
        <taxon>Mortierellomycetes</taxon>
        <taxon>Mortierellales</taxon>
        <taxon>Mortierellaceae</taxon>
        <taxon>Mortierella</taxon>
    </lineage>
</organism>
<dbReference type="PANTHER" id="PTHR35559">
    <property type="entry name" value="CHITIN-BINDING TYPE-4 DOMAIN-CONTAINING PROTEIN"/>
    <property type="match status" value="1"/>
</dbReference>
<feature type="signal peptide" evidence="2">
    <location>
        <begin position="1"/>
        <end position="23"/>
    </location>
</feature>
<keyword evidence="2" id="KW-0732">Signal</keyword>
<evidence type="ECO:0000313" key="4">
    <source>
        <dbReference type="Proteomes" id="UP000717515"/>
    </source>
</evidence>
<comment type="caution">
    <text evidence="3">The sequence shown here is derived from an EMBL/GenBank/DDBJ whole genome shotgun (WGS) entry which is preliminary data.</text>
</comment>
<dbReference type="AlphaFoldDB" id="A0A9P8CUH3"/>
<sequence>MTPKATLLALVATLTFLIAMAEAHSWADCVDWRFNNPKKQAWGPNDGKCFGYARQFPVKSKRPFGDLDSDSPNRHYQQDPKDFTSCSDGKAGREPGAKENYQKQPSRSYGGKFGNMASATPGQRMCVRWPAKNHAVKDEKDRGVFINMPKKPTTGDLKQSVLMKNTIAKLPYKNCSVKKGDTDHTPCGGCFNIPKDIGPGRYMIQWRWELNPNEWYTSCWDVQVNASKGKSSSNSTQPAPKSNVATLGDDTSVFSELA</sequence>
<feature type="compositionally biased region" description="Polar residues" evidence="1">
    <location>
        <begin position="227"/>
        <end position="245"/>
    </location>
</feature>
<feature type="region of interest" description="Disordered" evidence="1">
    <location>
        <begin position="227"/>
        <end position="258"/>
    </location>
</feature>
<feature type="region of interest" description="Disordered" evidence="1">
    <location>
        <begin position="61"/>
        <end position="114"/>
    </location>
</feature>
<dbReference type="EMBL" id="JAIFTL010000275">
    <property type="protein sequence ID" value="KAG9320603.1"/>
    <property type="molecule type" value="Genomic_DNA"/>
</dbReference>
<proteinExistence type="predicted"/>
<gene>
    <name evidence="3" type="ORF">KVV02_000809</name>
</gene>
<feature type="compositionally biased region" description="Basic and acidic residues" evidence="1">
    <location>
        <begin position="71"/>
        <end position="82"/>
    </location>
</feature>
<accession>A0A9P8CUH3</accession>
<evidence type="ECO:0000256" key="1">
    <source>
        <dbReference type="SAM" id="MobiDB-lite"/>
    </source>
</evidence>
<evidence type="ECO:0000313" key="3">
    <source>
        <dbReference type="EMBL" id="KAG9320603.1"/>
    </source>
</evidence>
<feature type="compositionally biased region" description="Basic and acidic residues" evidence="1">
    <location>
        <begin position="90"/>
        <end position="101"/>
    </location>
</feature>
<dbReference type="Gene3D" id="2.70.50.70">
    <property type="match status" value="1"/>
</dbReference>
<dbReference type="PANTHER" id="PTHR35559:SF1">
    <property type="entry name" value="CHITIN-BINDING TYPE-4 DOMAIN-CONTAINING PROTEIN"/>
    <property type="match status" value="1"/>
</dbReference>
<protein>
    <recommendedName>
        <fullName evidence="5">Secreted protein</fullName>
    </recommendedName>
</protein>